<dbReference type="Proteomes" id="UP000298381">
    <property type="component" value="Unassembled WGS sequence"/>
</dbReference>
<dbReference type="NCBIfam" id="NF047422">
    <property type="entry name" value="YfmF_fam"/>
    <property type="match status" value="1"/>
</dbReference>
<protein>
    <submittedName>
        <fullName evidence="2">Insulinase family protein</fullName>
    </submittedName>
</protein>
<organism evidence="2 3">
    <name type="scientific">Soehngenia longivitae</name>
    <dbReference type="NCBI Taxonomy" id="2562294"/>
    <lineage>
        <taxon>Bacteria</taxon>
        <taxon>Bacillati</taxon>
        <taxon>Bacillota</taxon>
        <taxon>Tissierellia</taxon>
        <taxon>Tissierellales</taxon>
        <taxon>Tissierellaceae</taxon>
        <taxon>Soehngenia</taxon>
    </lineage>
</organism>
<dbReference type="InterPro" id="IPR011249">
    <property type="entry name" value="Metalloenz_LuxS/M16"/>
</dbReference>
<dbReference type="InterPro" id="IPR007863">
    <property type="entry name" value="Peptidase_M16_C"/>
</dbReference>
<dbReference type="RefSeq" id="WP_135271157.1">
    <property type="nucleotide sequence ID" value="NZ_SRIB01000007.1"/>
</dbReference>
<dbReference type="AlphaFoldDB" id="A0A4Z0D3Y8"/>
<name>A0A4Z0D3Y8_9FIRM</name>
<evidence type="ECO:0000313" key="3">
    <source>
        <dbReference type="Proteomes" id="UP000298381"/>
    </source>
</evidence>
<dbReference type="InterPro" id="IPR050361">
    <property type="entry name" value="MPP/UQCRC_Complex"/>
</dbReference>
<dbReference type="OrthoDB" id="9762085at2"/>
<feature type="domain" description="Peptidase M16 C-terminal" evidence="1">
    <location>
        <begin position="186"/>
        <end position="359"/>
    </location>
</feature>
<dbReference type="EMBL" id="SRIB01000007">
    <property type="protein sequence ID" value="TFZ40085.1"/>
    <property type="molecule type" value="Genomic_DNA"/>
</dbReference>
<dbReference type="GO" id="GO:0046872">
    <property type="term" value="F:metal ion binding"/>
    <property type="evidence" value="ECO:0007669"/>
    <property type="project" value="InterPro"/>
</dbReference>
<proteinExistence type="predicted"/>
<reference evidence="2 3" key="1">
    <citation type="submission" date="2019-03" db="EMBL/GenBank/DDBJ databases">
        <title>Draft genome sequence data and analysis of a Fermenting Bacterium, Soehngenia longevitae strain 1933PT, isolated from petroleum reservoir in Azerbaijan.</title>
        <authorList>
            <person name="Grouzdev D.S."/>
            <person name="Bidzhieva S.K."/>
            <person name="Sokolova D.S."/>
            <person name="Tourova T.P."/>
            <person name="Poltaraus A.B."/>
            <person name="Nazina T.N."/>
        </authorList>
    </citation>
    <scope>NUCLEOTIDE SEQUENCE [LARGE SCALE GENOMIC DNA]</scope>
    <source>
        <strain evidence="2 3">1933P</strain>
    </source>
</reference>
<accession>A0A4Z0D3Y8</accession>
<evidence type="ECO:0000313" key="2">
    <source>
        <dbReference type="EMBL" id="TFZ40085.1"/>
    </source>
</evidence>
<dbReference type="PANTHER" id="PTHR11851:SF186">
    <property type="entry name" value="INACTIVE METALLOPROTEASE YMFF-RELATED"/>
    <property type="match status" value="1"/>
</dbReference>
<dbReference type="Gene3D" id="3.30.830.10">
    <property type="entry name" value="Metalloenzyme, LuxS/M16 peptidase-like"/>
    <property type="match status" value="2"/>
</dbReference>
<evidence type="ECO:0000259" key="1">
    <source>
        <dbReference type="Pfam" id="PF05193"/>
    </source>
</evidence>
<dbReference type="SUPFAM" id="SSF63411">
    <property type="entry name" value="LuxS/MPP-like metallohydrolase"/>
    <property type="match status" value="2"/>
</dbReference>
<keyword evidence="3" id="KW-1185">Reference proteome</keyword>
<sequence>MINLLEIPISEKIGNGINITSIYTNKFKSNYLSFYFIRPLGREEVTLNALLPMVLNRGSQTYNDFLAIERELELLYGANFDYDVYKSGEKQIIKFSIEWADSKYINDNSVDKKVMEIFFDIIFHPAYDNGIFIKDYVEQEKQNLKNKIKSRINDKRSYAISRCIEEMCKTESFGIYSLGYVEDLDSIDSENLTKHYKKMISETPIEVIYVGDEKEIDITKYIPHNIMNRQFIINIPRETVLEKSQHRNHIEERMQVNQGKLVLGLLSGIPYENELFEALTVGNVILGGSSSSKLFREVREKNSLAYYVNSILFKHKSIILIDSGVDFKNMQRALELINEQIRKIKEADFTDNELQLAKKEITTSLKEIVDSNHSIASYILDNILTKKSENIEDRINKINAVSKEEVVKAFNGVNLDTIYVLTREGEGDIDVKD</sequence>
<dbReference type="PANTHER" id="PTHR11851">
    <property type="entry name" value="METALLOPROTEASE"/>
    <property type="match status" value="1"/>
</dbReference>
<dbReference type="Pfam" id="PF05193">
    <property type="entry name" value="Peptidase_M16_C"/>
    <property type="match status" value="1"/>
</dbReference>
<gene>
    <name evidence="2" type="ORF">E4100_06175</name>
</gene>
<comment type="caution">
    <text evidence="2">The sequence shown here is derived from an EMBL/GenBank/DDBJ whole genome shotgun (WGS) entry which is preliminary data.</text>
</comment>